<dbReference type="AlphaFoldDB" id="A0A9E7FY34"/>
<gene>
    <name evidence="2" type="ORF">MUK42_22723</name>
</gene>
<dbReference type="SMART" id="SM00879">
    <property type="entry name" value="Brix"/>
    <property type="match status" value="1"/>
</dbReference>
<dbReference type="PANTHER" id="PTHR12661">
    <property type="entry name" value="PETER PAN-RELATED"/>
    <property type="match status" value="1"/>
</dbReference>
<feature type="domain" description="Brix" evidence="1">
    <location>
        <begin position="50"/>
        <end position="257"/>
    </location>
</feature>
<evidence type="ECO:0000313" key="2">
    <source>
        <dbReference type="EMBL" id="URE04511.1"/>
    </source>
</evidence>
<dbReference type="GO" id="GO:0000027">
    <property type="term" value="P:ribosomal large subunit assembly"/>
    <property type="evidence" value="ECO:0007669"/>
    <property type="project" value="TreeGrafter"/>
</dbReference>
<dbReference type="GO" id="GO:0019843">
    <property type="term" value="F:rRNA binding"/>
    <property type="evidence" value="ECO:0007669"/>
    <property type="project" value="InterPro"/>
</dbReference>
<accession>A0A9E7FY34</accession>
<protein>
    <recommendedName>
        <fullName evidence="1">Brix domain-containing protein</fullName>
    </recommendedName>
</protein>
<dbReference type="Pfam" id="PF04427">
    <property type="entry name" value="Brix"/>
    <property type="match status" value="1"/>
</dbReference>
<evidence type="ECO:0000313" key="3">
    <source>
        <dbReference type="Proteomes" id="UP001055439"/>
    </source>
</evidence>
<sequence length="259" mass="29241">MSTNSMNMSCICTVFLLVNFVHEIKKHTSRIVAMDCQVLCTSLRNISFFFVLYRSSIFMQLGLQLLLVDQKINFVYLSDRRRKLEDFVNVAGPMGVTHFVILSNPKSMPHLHVASTSQGPTLTFKIHEYALAADVIRSQSIPVVLRSCSVTCPYGDQHLKLTRIMLRNIFLATHINTAKLSSCRSIILLSYNNETNVITFGIIPSVYNPLVHTQRIRKFVLNDDVPDLRNLQDVSDFLTKAGYGSESEADEESATQFGK</sequence>
<evidence type="ECO:0000259" key="1">
    <source>
        <dbReference type="SMART" id="SM00879"/>
    </source>
</evidence>
<dbReference type="GO" id="GO:0006364">
    <property type="term" value="P:rRNA processing"/>
    <property type="evidence" value="ECO:0007669"/>
    <property type="project" value="InterPro"/>
</dbReference>
<dbReference type="GO" id="GO:0030687">
    <property type="term" value="C:preribosome, large subunit precursor"/>
    <property type="evidence" value="ECO:0007669"/>
    <property type="project" value="TreeGrafter"/>
</dbReference>
<dbReference type="EMBL" id="CP097507">
    <property type="protein sequence ID" value="URE04511.1"/>
    <property type="molecule type" value="Genomic_DNA"/>
</dbReference>
<dbReference type="InterPro" id="IPR045112">
    <property type="entry name" value="PPAN-like"/>
</dbReference>
<proteinExistence type="predicted"/>
<keyword evidence="3" id="KW-1185">Reference proteome</keyword>
<dbReference type="InterPro" id="IPR007109">
    <property type="entry name" value="Brix"/>
</dbReference>
<organism evidence="2 3">
    <name type="scientific">Musa troglodytarum</name>
    <name type="common">fe'i banana</name>
    <dbReference type="NCBI Taxonomy" id="320322"/>
    <lineage>
        <taxon>Eukaryota</taxon>
        <taxon>Viridiplantae</taxon>
        <taxon>Streptophyta</taxon>
        <taxon>Embryophyta</taxon>
        <taxon>Tracheophyta</taxon>
        <taxon>Spermatophyta</taxon>
        <taxon>Magnoliopsida</taxon>
        <taxon>Liliopsida</taxon>
        <taxon>Zingiberales</taxon>
        <taxon>Musaceae</taxon>
        <taxon>Musa</taxon>
    </lineage>
</organism>
<reference evidence="2" key="1">
    <citation type="submission" date="2022-05" db="EMBL/GenBank/DDBJ databases">
        <title>The Musa troglodytarum L. genome provides insights into the mechanism of non-climacteric behaviour and enrichment of carotenoids.</title>
        <authorList>
            <person name="Wang J."/>
        </authorList>
    </citation>
    <scope>NUCLEOTIDE SEQUENCE</scope>
    <source>
        <tissue evidence="2">Leaf</tissue>
    </source>
</reference>
<dbReference type="OrthoDB" id="6591996at2759"/>
<name>A0A9E7FY34_9LILI</name>
<dbReference type="Proteomes" id="UP001055439">
    <property type="component" value="Chromosome 5"/>
</dbReference>
<dbReference type="PANTHER" id="PTHR12661:SF5">
    <property type="entry name" value="SUPPRESSOR OF SWI4 1 HOMOLOG"/>
    <property type="match status" value="1"/>
</dbReference>